<reference evidence="2 3" key="1">
    <citation type="journal article" date="2015" name="Fungal Genet. Biol.">
        <title>Evolution of novel wood decay mechanisms in Agaricales revealed by the genome sequences of Fistulina hepatica and Cylindrobasidium torrendii.</title>
        <authorList>
            <person name="Floudas D."/>
            <person name="Held B.W."/>
            <person name="Riley R."/>
            <person name="Nagy L.G."/>
            <person name="Koehler G."/>
            <person name="Ransdell A.S."/>
            <person name="Younus H."/>
            <person name="Chow J."/>
            <person name="Chiniquy J."/>
            <person name="Lipzen A."/>
            <person name="Tritt A."/>
            <person name="Sun H."/>
            <person name="Haridas S."/>
            <person name="LaButti K."/>
            <person name="Ohm R.A."/>
            <person name="Kues U."/>
            <person name="Blanchette R.A."/>
            <person name="Grigoriev I.V."/>
            <person name="Minto R.E."/>
            <person name="Hibbett D.S."/>
        </authorList>
    </citation>
    <scope>NUCLEOTIDE SEQUENCE [LARGE SCALE GENOMIC DNA]</scope>
    <source>
        <strain evidence="2 3">FP15055 ss-10</strain>
    </source>
</reference>
<gene>
    <name evidence="2" type="ORF">CYLTODRAFT_423097</name>
</gene>
<feature type="transmembrane region" description="Helical" evidence="1">
    <location>
        <begin position="124"/>
        <end position="145"/>
    </location>
</feature>
<name>A0A0D7BBE9_9AGAR</name>
<protein>
    <submittedName>
        <fullName evidence="2">Uncharacterized protein</fullName>
    </submittedName>
</protein>
<evidence type="ECO:0000256" key="1">
    <source>
        <dbReference type="SAM" id="Phobius"/>
    </source>
</evidence>
<keyword evidence="1" id="KW-1133">Transmembrane helix</keyword>
<keyword evidence="1" id="KW-0472">Membrane</keyword>
<proteinExistence type="predicted"/>
<dbReference type="AlphaFoldDB" id="A0A0D7BBE9"/>
<feature type="transmembrane region" description="Helical" evidence="1">
    <location>
        <begin position="39"/>
        <end position="65"/>
    </location>
</feature>
<evidence type="ECO:0000313" key="3">
    <source>
        <dbReference type="Proteomes" id="UP000054007"/>
    </source>
</evidence>
<keyword evidence="3" id="KW-1185">Reference proteome</keyword>
<accession>A0A0D7BBE9</accession>
<evidence type="ECO:0000313" key="2">
    <source>
        <dbReference type="EMBL" id="KIY66831.1"/>
    </source>
</evidence>
<organism evidence="2 3">
    <name type="scientific">Cylindrobasidium torrendii FP15055 ss-10</name>
    <dbReference type="NCBI Taxonomy" id="1314674"/>
    <lineage>
        <taxon>Eukaryota</taxon>
        <taxon>Fungi</taxon>
        <taxon>Dikarya</taxon>
        <taxon>Basidiomycota</taxon>
        <taxon>Agaricomycotina</taxon>
        <taxon>Agaricomycetes</taxon>
        <taxon>Agaricomycetidae</taxon>
        <taxon>Agaricales</taxon>
        <taxon>Marasmiineae</taxon>
        <taxon>Physalacriaceae</taxon>
        <taxon>Cylindrobasidium</taxon>
    </lineage>
</organism>
<dbReference type="Proteomes" id="UP000054007">
    <property type="component" value="Unassembled WGS sequence"/>
</dbReference>
<dbReference type="EMBL" id="KN880543">
    <property type="protein sequence ID" value="KIY66831.1"/>
    <property type="molecule type" value="Genomic_DNA"/>
</dbReference>
<sequence length="160" mass="16986">MYERLSNIILVAGLLLATAAVFITTTPPEGAMLNYTRRGPYICIIGSFGLLIGGIIVGSAALLVLARLQPEWMLDVFCADKFRIFCILIILSYPVVSVAVATLLLAFGLLSAVWTSEDVGIKGAAVLVLILPCTMATIFAAVCCAKGRQMPHTGRSVPQA</sequence>
<keyword evidence="1" id="KW-0812">Transmembrane</keyword>
<dbReference type="OrthoDB" id="2640035at2759"/>
<feature type="transmembrane region" description="Helical" evidence="1">
    <location>
        <begin position="85"/>
        <end position="112"/>
    </location>
</feature>